<comment type="caution">
    <text evidence="1">The sequence shown here is derived from an EMBL/GenBank/DDBJ whole genome shotgun (WGS) entry which is preliminary data.</text>
</comment>
<dbReference type="RefSeq" id="WP_070788523.1">
    <property type="nucleotide sequence ID" value="NZ_MKIQ01000029.1"/>
</dbReference>
<evidence type="ECO:0000313" key="1">
    <source>
        <dbReference type="EMBL" id="OFI46053.1"/>
    </source>
</evidence>
<gene>
    <name evidence="1" type="ORF">BG262_06095</name>
</gene>
<dbReference type="Proteomes" id="UP000177273">
    <property type="component" value="Unassembled WGS sequence"/>
</dbReference>
<protein>
    <submittedName>
        <fullName evidence="1">Uncharacterized protein</fullName>
    </submittedName>
</protein>
<reference evidence="2" key="1">
    <citation type="submission" date="2016-09" db="EMBL/GenBank/DDBJ databases">
        <title>Draft genome sequence of a novel species of the family Streptococcaceae isolated from flowers.</title>
        <authorList>
            <person name="Chuah L.-O."/>
            <person name="Yap K.-P."/>
            <person name="Thong K.L."/>
            <person name="Liong M.T."/>
            <person name="Ahmad R."/>
            <person name="Rusul G."/>
        </authorList>
    </citation>
    <scope>NUCLEOTIDE SEQUENCE [LARGE SCALE GENOMIC DNA]</scope>
    <source>
        <strain evidence="2">HibF3</strain>
    </source>
</reference>
<dbReference type="EMBL" id="MKIQ01000029">
    <property type="protein sequence ID" value="OFI46053.1"/>
    <property type="molecule type" value="Genomic_DNA"/>
</dbReference>
<keyword evidence="2" id="KW-1185">Reference proteome</keyword>
<accession>A0A9Q5JFT2</accession>
<evidence type="ECO:0000313" key="2">
    <source>
        <dbReference type="Proteomes" id="UP000177273"/>
    </source>
</evidence>
<sequence length="67" mass="7519">MKIKSKNLLRKMTTYIMVLVTICGTFLTNSTSVSASELVLNEPTGYYYTGVPVHLGYPLTQNIYVLK</sequence>
<proteinExistence type="predicted"/>
<dbReference type="AlphaFoldDB" id="A0A9Q5JFT2"/>
<organism evidence="1 2">
    <name type="scientific">Floricoccus penangensis</name>
    <dbReference type="NCBI Taxonomy" id="1859475"/>
    <lineage>
        <taxon>Bacteria</taxon>
        <taxon>Bacillati</taxon>
        <taxon>Bacillota</taxon>
        <taxon>Bacilli</taxon>
        <taxon>Lactobacillales</taxon>
        <taxon>Streptococcaceae</taxon>
        <taxon>Floricoccus</taxon>
    </lineage>
</organism>
<name>A0A9Q5JFT2_9LACT</name>